<proteinExistence type="predicted"/>
<dbReference type="Pfam" id="PF21530">
    <property type="entry name" value="Pif1_2B_dom"/>
    <property type="match status" value="1"/>
</dbReference>
<dbReference type="InterPro" id="IPR051055">
    <property type="entry name" value="PIF1_helicase"/>
</dbReference>
<dbReference type="EC" id="3.6.4.12" evidence="11"/>
<dbReference type="GO" id="GO:0016787">
    <property type="term" value="F:hydrolase activity"/>
    <property type="evidence" value="ECO:0007669"/>
    <property type="project" value="UniProtKB-KW"/>
</dbReference>
<protein>
    <submittedName>
        <fullName evidence="11">DNA helicase</fullName>
        <ecNumber evidence="11">3.6.4.12</ecNumber>
    </submittedName>
</protein>
<evidence type="ECO:0000256" key="3">
    <source>
        <dbReference type="ARBA" id="ARBA00022801"/>
    </source>
</evidence>
<evidence type="ECO:0000259" key="10">
    <source>
        <dbReference type="Pfam" id="PF21530"/>
    </source>
</evidence>
<keyword evidence="8" id="KW-0413">Isomerase</keyword>
<dbReference type="EMBL" id="CAWUHB010000022">
    <property type="protein sequence ID" value="CAK7221550.1"/>
    <property type="molecule type" value="Genomic_DNA"/>
</dbReference>
<reference evidence="11 12" key="1">
    <citation type="submission" date="2024-01" db="EMBL/GenBank/DDBJ databases">
        <authorList>
            <person name="Allen C."/>
            <person name="Tagirdzhanova G."/>
        </authorList>
    </citation>
    <scope>NUCLEOTIDE SEQUENCE [LARGE SCALE GENOMIC DNA]</scope>
</reference>
<dbReference type="CDD" id="cd18809">
    <property type="entry name" value="SF1_C_RecD"/>
    <property type="match status" value="1"/>
</dbReference>
<evidence type="ECO:0000256" key="1">
    <source>
        <dbReference type="ARBA" id="ARBA00022741"/>
    </source>
</evidence>
<dbReference type="PANTHER" id="PTHR47642">
    <property type="entry name" value="ATP-DEPENDENT DNA HELICASE"/>
    <property type="match status" value="1"/>
</dbReference>
<evidence type="ECO:0000256" key="9">
    <source>
        <dbReference type="SAM" id="MobiDB-lite"/>
    </source>
</evidence>
<evidence type="ECO:0000256" key="4">
    <source>
        <dbReference type="ARBA" id="ARBA00022806"/>
    </source>
</evidence>
<keyword evidence="2" id="KW-0227">DNA damage</keyword>
<organism evidence="11 12">
    <name type="scientific">Sporothrix curviconia</name>
    <dbReference type="NCBI Taxonomy" id="1260050"/>
    <lineage>
        <taxon>Eukaryota</taxon>
        <taxon>Fungi</taxon>
        <taxon>Dikarya</taxon>
        <taxon>Ascomycota</taxon>
        <taxon>Pezizomycotina</taxon>
        <taxon>Sordariomycetes</taxon>
        <taxon>Sordariomycetidae</taxon>
        <taxon>Ophiostomatales</taxon>
        <taxon>Ophiostomataceae</taxon>
        <taxon>Sporothrix</taxon>
    </lineage>
</organism>
<evidence type="ECO:0000256" key="7">
    <source>
        <dbReference type="ARBA" id="ARBA00023204"/>
    </source>
</evidence>
<keyword evidence="3 11" id="KW-0378">Hydrolase</keyword>
<evidence type="ECO:0000256" key="6">
    <source>
        <dbReference type="ARBA" id="ARBA00023125"/>
    </source>
</evidence>
<evidence type="ECO:0000313" key="12">
    <source>
        <dbReference type="Proteomes" id="UP001642405"/>
    </source>
</evidence>
<dbReference type="InterPro" id="IPR049163">
    <property type="entry name" value="Pif1-like_2B_dom"/>
</dbReference>
<keyword evidence="7" id="KW-0234">DNA repair</keyword>
<dbReference type="GO" id="GO:0003678">
    <property type="term" value="F:DNA helicase activity"/>
    <property type="evidence" value="ECO:0007669"/>
    <property type="project" value="UniProtKB-EC"/>
</dbReference>
<evidence type="ECO:0000256" key="8">
    <source>
        <dbReference type="ARBA" id="ARBA00023235"/>
    </source>
</evidence>
<dbReference type="SUPFAM" id="SSF52540">
    <property type="entry name" value="P-loop containing nucleoside triphosphate hydrolases"/>
    <property type="match status" value="1"/>
</dbReference>
<evidence type="ECO:0000256" key="5">
    <source>
        <dbReference type="ARBA" id="ARBA00022840"/>
    </source>
</evidence>
<name>A0ABP0BQ26_9PEZI</name>
<feature type="domain" description="DNA helicase Pif1-like 2B" evidence="10">
    <location>
        <begin position="2"/>
        <end position="31"/>
    </location>
</feature>
<feature type="region of interest" description="Disordered" evidence="9">
    <location>
        <begin position="275"/>
        <end position="294"/>
    </location>
</feature>
<accession>A0ABP0BQ26</accession>
<comment type="caution">
    <text evidence="11">The sequence shown here is derived from an EMBL/GenBank/DDBJ whole genome shotgun (WGS) entry which is preliminary data.</text>
</comment>
<keyword evidence="5" id="KW-0067">ATP-binding</keyword>
<keyword evidence="4 11" id="KW-0347">Helicase</keyword>
<evidence type="ECO:0000256" key="2">
    <source>
        <dbReference type="ARBA" id="ARBA00022763"/>
    </source>
</evidence>
<keyword evidence="12" id="KW-1185">Reference proteome</keyword>
<gene>
    <name evidence="11" type="primary">PIF1</name>
    <name evidence="11" type="ORF">SCUCBS95973_004537</name>
</gene>
<dbReference type="PANTHER" id="PTHR47642:SF5">
    <property type="entry name" value="ATP-DEPENDENT DNA HELICASE"/>
    <property type="match status" value="1"/>
</dbReference>
<evidence type="ECO:0000313" key="11">
    <source>
        <dbReference type="EMBL" id="CAK7221550.1"/>
    </source>
</evidence>
<keyword evidence="6" id="KW-0238">DNA-binding</keyword>
<keyword evidence="1" id="KW-0547">Nucleotide-binding</keyword>
<dbReference type="Proteomes" id="UP001642405">
    <property type="component" value="Unassembled WGS sequence"/>
</dbReference>
<dbReference type="InterPro" id="IPR027417">
    <property type="entry name" value="P-loop_NTPase"/>
</dbReference>
<sequence>MLELRVGAQVMLIKNMDESLVNGSLGTIEKFMTESEYINFDVDAMFKDADVKKRTTVLNSYLNTDTSSGGGGNPGNSSRLYPYVLFHGIGGSTRGILIRPEEWKSELPNGVVQASRTQLPLILAWALSIHKAQGQTLERVKVDLGRVFEKGQAANLDCRIQASLTTRAAMASEFLQMVVVVELRNPPERLYGSVTGVEAGQSLTLSNVWSLNHQTWHPHIVVDPENIVEIYDASKDPNFSYYPPPPIPAQPFMPALVPPHVPQPDIKATTPVLGDPTILSFRPRPDRPGSGLSQKSRLKTILQFLQDRLQGMARIILATYP</sequence>